<dbReference type="RefSeq" id="WP_166951362.1">
    <property type="nucleotide sequence ID" value="NZ_JAARLZ010000012.1"/>
</dbReference>
<organism evidence="2 3">
    <name type="scientific">Luteibacter anthropi</name>
    <dbReference type="NCBI Taxonomy" id="564369"/>
    <lineage>
        <taxon>Bacteria</taxon>
        <taxon>Pseudomonadati</taxon>
        <taxon>Pseudomonadota</taxon>
        <taxon>Gammaproteobacteria</taxon>
        <taxon>Lysobacterales</taxon>
        <taxon>Rhodanobacteraceae</taxon>
        <taxon>Luteibacter</taxon>
    </lineage>
</organism>
<dbReference type="Proteomes" id="UP000490980">
    <property type="component" value="Unassembled WGS sequence"/>
</dbReference>
<name>A0A7X5UDH3_9GAMM</name>
<protein>
    <submittedName>
        <fullName evidence="2">Uncharacterized protein</fullName>
    </submittedName>
</protein>
<gene>
    <name evidence="2" type="ORF">HBF25_18985</name>
</gene>
<proteinExistence type="predicted"/>
<feature type="signal peptide" evidence="1">
    <location>
        <begin position="1"/>
        <end position="22"/>
    </location>
</feature>
<keyword evidence="1" id="KW-0732">Signal</keyword>
<dbReference type="EMBL" id="JAARLZ010000012">
    <property type="protein sequence ID" value="NII08474.1"/>
    <property type="molecule type" value="Genomic_DNA"/>
</dbReference>
<feature type="chain" id="PRO_5030510223" evidence="1">
    <location>
        <begin position="23"/>
        <end position="222"/>
    </location>
</feature>
<reference evidence="2 3" key="1">
    <citation type="submission" date="2020-03" db="EMBL/GenBank/DDBJ databases">
        <authorList>
            <person name="Lai Q."/>
        </authorList>
    </citation>
    <scope>NUCLEOTIDE SEQUENCE [LARGE SCALE GENOMIC DNA]</scope>
    <source>
        <strain evidence="2 3">CCUG 25036</strain>
    </source>
</reference>
<evidence type="ECO:0000313" key="3">
    <source>
        <dbReference type="Proteomes" id="UP000490980"/>
    </source>
</evidence>
<comment type="caution">
    <text evidence="2">The sequence shown here is derived from an EMBL/GenBank/DDBJ whole genome shotgun (WGS) entry which is preliminary data.</text>
</comment>
<evidence type="ECO:0000256" key="1">
    <source>
        <dbReference type="SAM" id="SignalP"/>
    </source>
</evidence>
<evidence type="ECO:0000313" key="2">
    <source>
        <dbReference type="EMBL" id="NII08474.1"/>
    </source>
</evidence>
<accession>A0A7X5UDH3</accession>
<keyword evidence="3" id="KW-1185">Reference proteome</keyword>
<sequence>MKTMHAMAMLVAAMALAPDARAMGGLPYHATYDVPVPNADFGGGTGDEYRHDGALMRYNLVATHSIEEHIHPWVYREKTESGRVKRHLVQAFSLASAGDYVMQTFELGQPEYVDRKPAQGVRYAIRVPFGARHVESAIKLRVQLRDDDNKVLLEQQESSAMATPGWPLSGAMHLEVDASRFPSARHMSLGIKNVSGSEVELGEVTVQRTVTTHPIIDLDFGD</sequence>
<dbReference type="AlphaFoldDB" id="A0A7X5UDH3"/>